<accession>D4BBM5</accession>
<protein>
    <submittedName>
        <fullName evidence="1">Uncharacterized protein</fullName>
    </submittedName>
</protein>
<proteinExistence type="predicted"/>
<dbReference type="HOGENOM" id="CLU_3197845_0_0_6"/>
<gene>
    <name evidence="1" type="ORF">CIT292_07814</name>
</gene>
<evidence type="ECO:0000313" key="1">
    <source>
        <dbReference type="EMBL" id="EFE08493.1"/>
    </source>
</evidence>
<dbReference type="Proteomes" id="UP000003880">
    <property type="component" value="Unassembled WGS sequence"/>
</dbReference>
<reference evidence="1 2" key="1">
    <citation type="submission" date="2010-02" db="EMBL/GenBank/DDBJ databases">
        <authorList>
            <person name="Weinstock G."/>
            <person name="Sodergren E."/>
            <person name="Clifton S."/>
            <person name="Fulton L."/>
            <person name="Fulton B."/>
            <person name="Courtney L."/>
            <person name="Fronick C."/>
            <person name="Harrison M."/>
            <person name="Strong C."/>
            <person name="Farmer C."/>
            <person name="Delahaunty K."/>
            <person name="Markovic C."/>
            <person name="Hall O."/>
            <person name="Minx P."/>
            <person name="Tomlinson C."/>
            <person name="Mitreva M."/>
            <person name="Nelson J."/>
            <person name="Hou S."/>
            <person name="Wollam A."/>
            <person name="Pepin K.H."/>
            <person name="Johnson M."/>
            <person name="Bhonagiri V."/>
            <person name="Zhang X."/>
            <person name="Suruliraj S."/>
            <person name="Warren W."/>
            <person name="Chinwalla A."/>
            <person name="Mardis E.R."/>
            <person name="Wilson R.K."/>
        </authorList>
    </citation>
    <scope>NUCLEOTIDE SEQUENCE [LARGE SCALE GENOMIC DNA]</scope>
    <source>
        <strain evidence="1 2">ATCC 29220</strain>
    </source>
</reference>
<comment type="caution">
    <text evidence="1">The sequence shown here is derived from an EMBL/GenBank/DDBJ whole genome shotgun (WGS) entry which is preliminary data.</text>
</comment>
<sequence>MWLIKAPNASQLRALANGRPDKAFTPPSGNLLQAAGWRFAYPAYR</sequence>
<evidence type="ECO:0000313" key="2">
    <source>
        <dbReference type="Proteomes" id="UP000003880"/>
    </source>
</evidence>
<dbReference type="AlphaFoldDB" id="D4BBM5"/>
<name>D4BBM5_9ENTR</name>
<dbReference type="EMBL" id="ABWL02000007">
    <property type="protein sequence ID" value="EFE08493.1"/>
    <property type="molecule type" value="Genomic_DNA"/>
</dbReference>
<organism evidence="1 2">
    <name type="scientific">Citrobacter youngae ATCC 29220</name>
    <dbReference type="NCBI Taxonomy" id="500640"/>
    <lineage>
        <taxon>Bacteria</taxon>
        <taxon>Pseudomonadati</taxon>
        <taxon>Pseudomonadota</taxon>
        <taxon>Gammaproteobacteria</taxon>
        <taxon>Enterobacterales</taxon>
        <taxon>Enterobacteriaceae</taxon>
        <taxon>Citrobacter</taxon>
        <taxon>Citrobacter freundii complex</taxon>
    </lineage>
</organism>